<keyword evidence="3" id="KW-1185">Reference proteome</keyword>
<protein>
    <submittedName>
        <fullName evidence="2">Uncharacterized protein</fullName>
    </submittedName>
</protein>
<evidence type="ECO:0000313" key="2">
    <source>
        <dbReference type="EMBL" id="KAH9384912.1"/>
    </source>
</evidence>
<evidence type="ECO:0000256" key="1">
    <source>
        <dbReference type="SAM" id="MobiDB-lite"/>
    </source>
</evidence>
<feature type="compositionally biased region" description="Low complexity" evidence="1">
    <location>
        <begin position="191"/>
        <end position="207"/>
    </location>
</feature>
<organism evidence="2 3">
    <name type="scientific">Haemaphysalis longicornis</name>
    <name type="common">Bush tick</name>
    <dbReference type="NCBI Taxonomy" id="44386"/>
    <lineage>
        <taxon>Eukaryota</taxon>
        <taxon>Metazoa</taxon>
        <taxon>Ecdysozoa</taxon>
        <taxon>Arthropoda</taxon>
        <taxon>Chelicerata</taxon>
        <taxon>Arachnida</taxon>
        <taxon>Acari</taxon>
        <taxon>Parasitiformes</taxon>
        <taxon>Ixodida</taxon>
        <taxon>Ixodoidea</taxon>
        <taxon>Ixodidae</taxon>
        <taxon>Haemaphysalinae</taxon>
        <taxon>Haemaphysalis</taxon>
    </lineage>
</organism>
<name>A0A9J6HDF8_HAELO</name>
<feature type="region of interest" description="Disordered" evidence="1">
    <location>
        <begin position="84"/>
        <end position="296"/>
    </location>
</feature>
<sequence length="363" mass="39974">MNRAAAVSEGNEAHTTTTTQCRRRSRRSHARLLHGFTTRLGRHDCDANTTEPTRAETRLVGRAALLFERAASWRLSLDAVRAQEDRVGQPRPLCVPRGHQEASNMPVTRARRKRSSRRRQAIPGAEKRGRYKGSPRDSPFQEKRPRRASATRSLFPTAPAPTRERSRERTAPSCAAMMTAPPLPQRPRGGAHPSPSHAAPSSLSQAADELTQRRSDCLTPAQRNQHYHPPSAARARTGSFAPPDLDPRGEKQRSPPPPLQGQDLSPADDGSACRGSRRNEKNQPRADASRWSATSKSNMSVDIPLIGGYRVNQHAEHRSGGHPKGVLLDIDLPGSETETHSLIETPINILRATLRGSSMFVHI</sequence>
<evidence type="ECO:0000313" key="3">
    <source>
        <dbReference type="Proteomes" id="UP000821853"/>
    </source>
</evidence>
<feature type="region of interest" description="Disordered" evidence="1">
    <location>
        <begin position="1"/>
        <end position="29"/>
    </location>
</feature>
<dbReference type="VEuPathDB" id="VectorBase:HLOH_046832"/>
<accession>A0A9J6HDF8</accession>
<dbReference type="AlphaFoldDB" id="A0A9J6HDF8"/>
<proteinExistence type="predicted"/>
<dbReference type="EMBL" id="JABSTR010003430">
    <property type="protein sequence ID" value="KAH9384912.1"/>
    <property type="molecule type" value="Genomic_DNA"/>
</dbReference>
<gene>
    <name evidence="2" type="ORF">HPB48_026942</name>
</gene>
<feature type="compositionally biased region" description="Basic and acidic residues" evidence="1">
    <location>
        <begin position="277"/>
        <end position="288"/>
    </location>
</feature>
<comment type="caution">
    <text evidence="2">The sequence shown here is derived from an EMBL/GenBank/DDBJ whole genome shotgun (WGS) entry which is preliminary data.</text>
</comment>
<dbReference type="Proteomes" id="UP000821853">
    <property type="component" value="Unassembled WGS sequence"/>
</dbReference>
<reference evidence="2 3" key="1">
    <citation type="journal article" date="2020" name="Cell">
        <title>Large-Scale Comparative Analyses of Tick Genomes Elucidate Their Genetic Diversity and Vector Capacities.</title>
        <authorList>
            <consortium name="Tick Genome and Microbiome Consortium (TIGMIC)"/>
            <person name="Jia N."/>
            <person name="Wang J."/>
            <person name="Shi W."/>
            <person name="Du L."/>
            <person name="Sun Y."/>
            <person name="Zhan W."/>
            <person name="Jiang J.F."/>
            <person name="Wang Q."/>
            <person name="Zhang B."/>
            <person name="Ji P."/>
            <person name="Bell-Sakyi L."/>
            <person name="Cui X.M."/>
            <person name="Yuan T.T."/>
            <person name="Jiang B.G."/>
            <person name="Yang W.F."/>
            <person name="Lam T.T."/>
            <person name="Chang Q.C."/>
            <person name="Ding S.J."/>
            <person name="Wang X.J."/>
            <person name="Zhu J.G."/>
            <person name="Ruan X.D."/>
            <person name="Zhao L."/>
            <person name="Wei J.T."/>
            <person name="Ye R.Z."/>
            <person name="Que T.C."/>
            <person name="Du C.H."/>
            <person name="Zhou Y.H."/>
            <person name="Cheng J.X."/>
            <person name="Dai P.F."/>
            <person name="Guo W.B."/>
            <person name="Han X.H."/>
            <person name="Huang E.J."/>
            <person name="Li L.F."/>
            <person name="Wei W."/>
            <person name="Gao Y.C."/>
            <person name="Liu J.Z."/>
            <person name="Shao H.Z."/>
            <person name="Wang X."/>
            <person name="Wang C.C."/>
            <person name="Yang T.C."/>
            <person name="Huo Q.B."/>
            <person name="Li W."/>
            <person name="Chen H.Y."/>
            <person name="Chen S.E."/>
            <person name="Zhou L.G."/>
            <person name="Ni X.B."/>
            <person name="Tian J.H."/>
            <person name="Sheng Y."/>
            <person name="Liu T."/>
            <person name="Pan Y.S."/>
            <person name="Xia L.Y."/>
            <person name="Li J."/>
            <person name="Zhao F."/>
            <person name="Cao W.C."/>
        </authorList>
    </citation>
    <scope>NUCLEOTIDE SEQUENCE [LARGE SCALE GENOMIC DNA]</scope>
    <source>
        <strain evidence="2">HaeL-2018</strain>
    </source>
</reference>
<feature type="compositionally biased region" description="Basic residues" evidence="1">
    <location>
        <begin position="109"/>
        <end position="120"/>
    </location>
</feature>